<dbReference type="PANTHER" id="PTHR33442">
    <property type="entry name" value="TRANS-3-HYDROXY-L-PROLINE DEHYDRATASE"/>
    <property type="match status" value="1"/>
</dbReference>
<dbReference type="PANTHER" id="PTHR33442:SF1">
    <property type="entry name" value="TRANS-3-HYDROXY-L-PROLINE DEHYDRATASE"/>
    <property type="match status" value="1"/>
</dbReference>
<dbReference type="Pfam" id="PF05544">
    <property type="entry name" value="Pro_racemase"/>
    <property type="match status" value="1"/>
</dbReference>
<accession>A0ABY1BP09</accession>
<dbReference type="Gene3D" id="3.10.310.10">
    <property type="entry name" value="Diaminopimelate Epimerase, Chain A, domain 1"/>
    <property type="match status" value="2"/>
</dbReference>
<dbReference type="SUPFAM" id="SSF54506">
    <property type="entry name" value="Diaminopimelate epimerase-like"/>
    <property type="match status" value="1"/>
</dbReference>
<evidence type="ECO:0000256" key="1">
    <source>
        <dbReference type="ARBA" id="ARBA00007529"/>
    </source>
</evidence>
<keyword evidence="3" id="KW-1185">Reference proteome</keyword>
<evidence type="ECO:0000313" key="2">
    <source>
        <dbReference type="EMBL" id="SER29325.1"/>
    </source>
</evidence>
<comment type="caution">
    <text evidence="2">The sequence shown here is derived from an EMBL/GenBank/DDBJ whole genome shotgun (WGS) entry which is preliminary data.</text>
</comment>
<organism evidence="2 3">
    <name type="scientific">Pseudomonas cuatrocienegasensis</name>
    <dbReference type="NCBI Taxonomy" id="543360"/>
    <lineage>
        <taxon>Bacteria</taxon>
        <taxon>Pseudomonadati</taxon>
        <taxon>Pseudomonadota</taxon>
        <taxon>Gammaproteobacteria</taxon>
        <taxon>Pseudomonadales</taxon>
        <taxon>Pseudomonadaceae</taxon>
        <taxon>Pseudomonas</taxon>
    </lineage>
</organism>
<dbReference type="InterPro" id="IPR008794">
    <property type="entry name" value="Pro_racemase_fam"/>
</dbReference>
<protein>
    <submittedName>
        <fullName evidence="2">4-hydroxyproline epimerase</fullName>
    </submittedName>
</protein>
<dbReference type="Proteomes" id="UP000198512">
    <property type="component" value="Unassembled WGS sequence"/>
</dbReference>
<dbReference type="NCBIfam" id="NF010577">
    <property type="entry name" value="PRK13970.1"/>
    <property type="match status" value="1"/>
</dbReference>
<name>A0ABY1BP09_9PSED</name>
<evidence type="ECO:0000313" key="3">
    <source>
        <dbReference type="Proteomes" id="UP000198512"/>
    </source>
</evidence>
<reference evidence="2 3" key="1">
    <citation type="submission" date="2016-10" db="EMBL/GenBank/DDBJ databases">
        <authorList>
            <person name="Varghese N."/>
            <person name="Submissions S."/>
        </authorList>
    </citation>
    <scope>NUCLEOTIDE SEQUENCE [LARGE SCALE GENOMIC DNA]</scope>
    <source>
        <strain evidence="2 3">CIP 109853</strain>
    </source>
</reference>
<proteinExistence type="inferred from homology"/>
<dbReference type="RefSeq" id="WP_069519774.1">
    <property type="nucleotide sequence ID" value="NZ_FOFP01000021.1"/>
</dbReference>
<comment type="similarity">
    <text evidence="1">Belongs to the proline racemase family.</text>
</comment>
<gene>
    <name evidence="2" type="ORF">SAMN05216600_12125</name>
</gene>
<sequence length="325" mass="34738">MKRIEVIDSHTGGEPTRLVISGFPDLGNGSMTERRQHLAYAHDAWRAACILEPRGNDVLVGALLCEPVDPSACAGVIFFNNTGYLGMCGHGTIGLVVSLAHMGRIGAGVHKIETPVGTVEATLHEDRSVSVRNVPSYRYRKAVELQVPGCGPVLGDIAWGGNWFFLIADHGQRIAGDNVEALTAYTYAVQKALEEQGIRGEDGGLIDHIELFAEDEQPVPNAASSSAAASLRADSRNFVLCPGKAYDRSPCGTGTSAKLACLAADGKLQPGEIWHQASVIGSLFEGSFEWQGDKVIPTIRGRAHISAEATLLLEQDDPFAWGIRP</sequence>
<dbReference type="SFLD" id="SFLDS00028">
    <property type="entry name" value="Proline_Racemase"/>
    <property type="match status" value="1"/>
</dbReference>
<dbReference type="PIRSF" id="PIRSF029792">
    <property type="entry name" value="Pro_racemase"/>
    <property type="match status" value="1"/>
</dbReference>
<dbReference type="EMBL" id="FOFP01000021">
    <property type="protein sequence ID" value="SER29325.1"/>
    <property type="molecule type" value="Genomic_DNA"/>
</dbReference>